<keyword evidence="5 8" id="KW-1133">Transmembrane helix</keyword>
<accession>A0A4V2UT90</accession>
<evidence type="ECO:0000256" key="4">
    <source>
        <dbReference type="ARBA" id="ARBA00022692"/>
    </source>
</evidence>
<evidence type="ECO:0000256" key="1">
    <source>
        <dbReference type="ARBA" id="ARBA00004651"/>
    </source>
</evidence>
<evidence type="ECO:0000256" key="5">
    <source>
        <dbReference type="ARBA" id="ARBA00022989"/>
    </source>
</evidence>
<feature type="transmembrane region" description="Helical" evidence="8">
    <location>
        <begin position="187"/>
        <end position="209"/>
    </location>
</feature>
<evidence type="ECO:0000313" key="9">
    <source>
        <dbReference type="EMBL" id="TCS84824.1"/>
    </source>
</evidence>
<evidence type="ECO:0000256" key="6">
    <source>
        <dbReference type="ARBA" id="ARBA00023136"/>
    </source>
</evidence>
<dbReference type="GO" id="GO:0005886">
    <property type="term" value="C:plasma membrane"/>
    <property type="evidence" value="ECO:0007669"/>
    <property type="project" value="UniProtKB-SubCell"/>
</dbReference>
<keyword evidence="7" id="KW-0479">Metal-binding</keyword>
<gene>
    <name evidence="9" type="ORF">EDD80_1172</name>
</gene>
<dbReference type="InterPro" id="IPR000715">
    <property type="entry name" value="Glycosyl_transferase_4"/>
</dbReference>
<feature type="transmembrane region" description="Helical" evidence="8">
    <location>
        <begin position="164"/>
        <end position="180"/>
    </location>
</feature>
<keyword evidence="4 8" id="KW-0812">Transmembrane</keyword>
<evidence type="ECO:0000256" key="3">
    <source>
        <dbReference type="ARBA" id="ARBA00022679"/>
    </source>
</evidence>
<feature type="transmembrane region" description="Helical" evidence="8">
    <location>
        <begin position="97"/>
        <end position="123"/>
    </location>
</feature>
<evidence type="ECO:0000313" key="10">
    <source>
        <dbReference type="Proteomes" id="UP000295807"/>
    </source>
</evidence>
<feature type="transmembrane region" description="Helical" evidence="8">
    <location>
        <begin position="291"/>
        <end position="308"/>
    </location>
</feature>
<dbReference type="Proteomes" id="UP000295807">
    <property type="component" value="Unassembled WGS sequence"/>
</dbReference>
<name>A0A4V2UT90_9SPHI</name>
<reference evidence="9 10" key="1">
    <citation type="submission" date="2019-03" db="EMBL/GenBank/DDBJ databases">
        <title>Genomic Encyclopedia of Type Strains, Phase IV (KMG-IV): sequencing the most valuable type-strain genomes for metagenomic binning, comparative biology and taxonomic classification.</title>
        <authorList>
            <person name="Goeker M."/>
        </authorList>
    </citation>
    <scope>NUCLEOTIDE SEQUENCE [LARGE SCALE GENOMIC DNA]</scope>
    <source>
        <strain evidence="9 10">DSM 21100</strain>
    </source>
</reference>
<keyword evidence="10" id="KW-1185">Reference proteome</keyword>
<keyword evidence="2" id="KW-1003">Cell membrane</keyword>
<keyword evidence="7" id="KW-0460">Magnesium</keyword>
<feature type="transmembrane region" description="Helical" evidence="8">
    <location>
        <begin position="39"/>
        <end position="58"/>
    </location>
</feature>
<keyword evidence="6 8" id="KW-0472">Membrane</keyword>
<feature type="binding site" evidence="7">
    <location>
        <position position="130"/>
    </location>
    <ligand>
        <name>Mg(2+)</name>
        <dbReference type="ChEBI" id="CHEBI:18420"/>
    </ligand>
</feature>
<dbReference type="GO" id="GO:0009103">
    <property type="term" value="P:lipopolysaccharide biosynthetic process"/>
    <property type="evidence" value="ECO:0007669"/>
    <property type="project" value="TreeGrafter"/>
</dbReference>
<protein>
    <submittedName>
        <fullName evidence="9">UDP-N-acetylmuramyl pentapeptide phosphotransferase/UDP-N-acetylglucosamine-1-phosphate transferase</fullName>
    </submittedName>
</protein>
<evidence type="ECO:0000256" key="7">
    <source>
        <dbReference type="PIRSR" id="PIRSR600715-1"/>
    </source>
</evidence>
<feature type="transmembrane region" description="Helical" evidence="8">
    <location>
        <begin position="65"/>
        <end position="85"/>
    </location>
</feature>
<proteinExistence type="predicted"/>
<evidence type="ECO:0000256" key="2">
    <source>
        <dbReference type="ARBA" id="ARBA00022475"/>
    </source>
</evidence>
<feature type="binding site" evidence="7">
    <location>
        <position position="190"/>
    </location>
    <ligand>
        <name>Mg(2+)</name>
        <dbReference type="ChEBI" id="CHEBI:18420"/>
    </ligand>
</feature>
<dbReference type="GO" id="GO:0016780">
    <property type="term" value="F:phosphotransferase activity, for other substituted phosphate groups"/>
    <property type="evidence" value="ECO:0007669"/>
    <property type="project" value="InterPro"/>
</dbReference>
<feature type="transmembrane region" description="Helical" evidence="8">
    <location>
        <begin position="215"/>
        <end position="236"/>
    </location>
</feature>
<comment type="cofactor">
    <cofactor evidence="7">
        <name>Mg(2+)</name>
        <dbReference type="ChEBI" id="CHEBI:18420"/>
    </cofactor>
</comment>
<feature type="transmembrane region" description="Helical" evidence="8">
    <location>
        <begin position="266"/>
        <end position="285"/>
    </location>
</feature>
<dbReference type="Pfam" id="PF00953">
    <property type="entry name" value="Glycos_transf_4"/>
    <property type="match status" value="1"/>
</dbReference>
<keyword evidence="3 9" id="KW-0808">Transferase</keyword>
<dbReference type="GO" id="GO:0046872">
    <property type="term" value="F:metal ion binding"/>
    <property type="evidence" value="ECO:0007669"/>
    <property type="project" value="UniProtKB-KW"/>
</dbReference>
<comment type="caution">
    <text evidence="9">The sequence shown here is derived from an EMBL/GenBank/DDBJ whole genome shotgun (WGS) entry which is preliminary data.</text>
</comment>
<sequence>MYYLIVLAILLLLERIYFRIADRYNIIDKPNERSSHDRIVIRGGGIIVPLAALIWWVLSGWHYPFLMGGLLLVSLISFLDDIYTLSNKIRLLVQFTAAALVLYETGLGIYSWLLWIPLLVVIVGFKNAFNFMDGINGITALYSLSAIAGFFYVNTISQFTDETLLIYIALAVLVFAYFNLRKKARCFAGDVGAVALAFLLAFWMIQLVLDTGEGLYILFFAVYGVDAVLTIFHRLLKKENIFQAHRSHLYQYMANERRMGHVPVSLLYFVLQAAINLLVIFWLQLVGGTNWPLFIAILLVLSAIYVAAKFSILRKLKSQTT</sequence>
<organism evidence="9 10">
    <name type="scientific">Anseongella ginsenosidimutans</name>
    <dbReference type="NCBI Taxonomy" id="496056"/>
    <lineage>
        <taxon>Bacteria</taxon>
        <taxon>Pseudomonadati</taxon>
        <taxon>Bacteroidota</taxon>
        <taxon>Sphingobacteriia</taxon>
        <taxon>Sphingobacteriales</taxon>
        <taxon>Sphingobacteriaceae</taxon>
        <taxon>Anseongella</taxon>
    </lineage>
</organism>
<comment type="subcellular location">
    <subcellularLocation>
        <location evidence="1">Cell membrane</location>
        <topology evidence="1">Multi-pass membrane protein</topology>
    </subcellularLocation>
</comment>
<dbReference type="GO" id="GO:0044038">
    <property type="term" value="P:cell wall macromolecule biosynthetic process"/>
    <property type="evidence" value="ECO:0007669"/>
    <property type="project" value="TreeGrafter"/>
</dbReference>
<dbReference type="AlphaFoldDB" id="A0A4V2UT90"/>
<dbReference type="GO" id="GO:0071555">
    <property type="term" value="P:cell wall organization"/>
    <property type="evidence" value="ECO:0007669"/>
    <property type="project" value="TreeGrafter"/>
</dbReference>
<feature type="transmembrane region" description="Helical" evidence="8">
    <location>
        <begin position="135"/>
        <end position="152"/>
    </location>
</feature>
<dbReference type="PANTHER" id="PTHR22926">
    <property type="entry name" value="PHOSPHO-N-ACETYLMURAMOYL-PENTAPEPTIDE-TRANSFERASE"/>
    <property type="match status" value="1"/>
</dbReference>
<dbReference type="PANTHER" id="PTHR22926:SF3">
    <property type="entry name" value="UNDECAPRENYL-PHOSPHATE ALPHA-N-ACETYLGLUCOSAMINYL 1-PHOSPHATE TRANSFERASE"/>
    <property type="match status" value="1"/>
</dbReference>
<dbReference type="EMBL" id="SMAD01000017">
    <property type="protein sequence ID" value="TCS84824.1"/>
    <property type="molecule type" value="Genomic_DNA"/>
</dbReference>
<dbReference type="CDD" id="cd06854">
    <property type="entry name" value="GT_WbpL_WbcO_like"/>
    <property type="match status" value="1"/>
</dbReference>
<dbReference type="OrthoDB" id="9783652at2"/>
<evidence type="ECO:0000256" key="8">
    <source>
        <dbReference type="SAM" id="Phobius"/>
    </source>
</evidence>
<dbReference type="RefSeq" id="WP_132130582.1">
    <property type="nucleotide sequence ID" value="NZ_CP042432.1"/>
</dbReference>